<dbReference type="GO" id="GO:0008010">
    <property type="term" value="F:structural constituent of chitin-based larval cuticle"/>
    <property type="evidence" value="ECO:0007669"/>
    <property type="project" value="TreeGrafter"/>
</dbReference>
<feature type="chain" id="PRO_5019725972" evidence="2">
    <location>
        <begin position="19"/>
        <end position="341"/>
    </location>
</feature>
<dbReference type="EMBL" id="QKKF02012223">
    <property type="protein sequence ID" value="RZF43739.1"/>
    <property type="molecule type" value="Genomic_DNA"/>
</dbReference>
<dbReference type="InterPro" id="IPR000618">
    <property type="entry name" value="Insect_cuticle"/>
</dbReference>
<dbReference type="GO" id="GO:0062129">
    <property type="term" value="C:chitin-based extracellular matrix"/>
    <property type="evidence" value="ECO:0007669"/>
    <property type="project" value="TreeGrafter"/>
</dbReference>
<sequence length="341" mass="35192">MKFSVSAVVLLCAGLASASVVAPIASVSTQFHAQDELGQYSYGYSGGPSAKTETKTADGVVRGGYSYVDGHGLVQSASYVADPHNGFRVAATNLPVAPAAPAPAPLPVAPVVKAAPVIPAAPLVPAAPLPVYKAATYAPLAPYVAAPAPLSPYVAAPAPLPVYGWPAGVETPEVTLAKHAHIQAVHEQKALIHSWRRKRSAPLAYAAYPYAYTVPKGFAYSSVTHHGYTPAHYPYAAAYTPAYTPAATYPLAHATPLAHVAAPHVPLDTPEVAAAKAAHFAAVHEAKARVYAAPHAYPAAPHVYSHAAPLPLPVTDTPEVAHAKAAHLAAVSAAKYSAYHH</sequence>
<dbReference type="PANTHER" id="PTHR10380">
    <property type="entry name" value="CUTICLE PROTEIN"/>
    <property type="match status" value="1"/>
</dbReference>
<dbReference type="Proteomes" id="UP000291343">
    <property type="component" value="Unassembled WGS sequence"/>
</dbReference>
<comment type="caution">
    <text evidence="3">The sequence shown here is derived from an EMBL/GenBank/DDBJ whole genome shotgun (WGS) entry which is preliminary data.</text>
</comment>
<evidence type="ECO:0000313" key="4">
    <source>
        <dbReference type="Proteomes" id="UP000291343"/>
    </source>
</evidence>
<gene>
    <name evidence="3" type="ORF">LSTR_LSTR009162</name>
</gene>
<dbReference type="PROSITE" id="PS51155">
    <property type="entry name" value="CHIT_BIND_RR_2"/>
    <property type="match status" value="1"/>
</dbReference>
<accession>A0A482XE79</accession>
<dbReference type="InParanoid" id="A0A482XE79"/>
<keyword evidence="1" id="KW-0193">Cuticle</keyword>
<dbReference type="OrthoDB" id="6515429at2759"/>
<dbReference type="FunCoup" id="A0A482XE79">
    <property type="interactions" value="19"/>
</dbReference>
<dbReference type="Pfam" id="PF00379">
    <property type="entry name" value="Chitin_bind_4"/>
    <property type="match status" value="1"/>
</dbReference>
<evidence type="ECO:0000256" key="2">
    <source>
        <dbReference type="SAM" id="SignalP"/>
    </source>
</evidence>
<dbReference type="AlphaFoldDB" id="A0A482XE79"/>
<evidence type="ECO:0000313" key="3">
    <source>
        <dbReference type="EMBL" id="RZF43739.1"/>
    </source>
</evidence>
<feature type="signal peptide" evidence="2">
    <location>
        <begin position="1"/>
        <end position="18"/>
    </location>
</feature>
<organism evidence="3 4">
    <name type="scientific">Laodelphax striatellus</name>
    <name type="common">Small brown planthopper</name>
    <name type="synonym">Delphax striatella</name>
    <dbReference type="NCBI Taxonomy" id="195883"/>
    <lineage>
        <taxon>Eukaryota</taxon>
        <taxon>Metazoa</taxon>
        <taxon>Ecdysozoa</taxon>
        <taxon>Arthropoda</taxon>
        <taxon>Hexapoda</taxon>
        <taxon>Insecta</taxon>
        <taxon>Pterygota</taxon>
        <taxon>Neoptera</taxon>
        <taxon>Paraneoptera</taxon>
        <taxon>Hemiptera</taxon>
        <taxon>Auchenorrhyncha</taxon>
        <taxon>Fulgoroidea</taxon>
        <taxon>Delphacidae</taxon>
        <taxon>Criomorphinae</taxon>
        <taxon>Laodelphax</taxon>
    </lineage>
</organism>
<dbReference type="InterPro" id="IPR050468">
    <property type="entry name" value="Cuticle_Struct_Prot"/>
</dbReference>
<evidence type="ECO:0000256" key="1">
    <source>
        <dbReference type="PROSITE-ProRule" id="PRU00497"/>
    </source>
</evidence>
<protein>
    <submittedName>
        <fullName evidence="3">Uncharacterized protein</fullName>
    </submittedName>
</protein>
<dbReference type="STRING" id="195883.A0A482XE79"/>
<proteinExistence type="predicted"/>
<keyword evidence="2" id="KW-0732">Signal</keyword>
<name>A0A482XE79_LAOST</name>
<keyword evidence="4" id="KW-1185">Reference proteome</keyword>
<reference evidence="3 4" key="1">
    <citation type="journal article" date="2017" name="Gigascience">
        <title>Genome sequence of the small brown planthopper, Laodelphax striatellus.</title>
        <authorList>
            <person name="Zhu J."/>
            <person name="Jiang F."/>
            <person name="Wang X."/>
            <person name="Yang P."/>
            <person name="Bao Y."/>
            <person name="Zhao W."/>
            <person name="Wang W."/>
            <person name="Lu H."/>
            <person name="Wang Q."/>
            <person name="Cui N."/>
            <person name="Li J."/>
            <person name="Chen X."/>
            <person name="Luo L."/>
            <person name="Yu J."/>
            <person name="Kang L."/>
            <person name="Cui F."/>
        </authorList>
    </citation>
    <scope>NUCLEOTIDE SEQUENCE [LARGE SCALE GENOMIC DNA]</scope>
    <source>
        <strain evidence="3">Lst14</strain>
    </source>
</reference>
<dbReference type="PANTHER" id="PTHR10380:SF196">
    <property type="entry name" value="CUTICULAR PROTEIN 72EA"/>
    <property type="match status" value="1"/>
</dbReference>